<dbReference type="Pfam" id="PF00931">
    <property type="entry name" value="NB-ARC"/>
    <property type="match status" value="1"/>
</dbReference>
<dbReference type="EMBL" id="CM031832">
    <property type="protein sequence ID" value="KAG6701553.1"/>
    <property type="molecule type" value="Genomic_DNA"/>
</dbReference>
<dbReference type="PANTHER" id="PTHR33463">
    <property type="entry name" value="NB-ARC DOMAIN-CONTAINING PROTEIN-RELATED"/>
    <property type="match status" value="1"/>
</dbReference>
<keyword evidence="1" id="KW-0611">Plant defense</keyword>
<evidence type="ECO:0000259" key="3">
    <source>
        <dbReference type="SMART" id="SM00382"/>
    </source>
</evidence>
<reference evidence="4" key="1">
    <citation type="submission" date="2021-01" db="EMBL/GenBank/DDBJ databases">
        <authorList>
            <person name="Lovell J.T."/>
            <person name="Bentley N."/>
            <person name="Bhattarai G."/>
            <person name="Jenkins J.W."/>
            <person name="Sreedasyam A."/>
            <person name="Alarcon Y."/>
            <person name="Bock C."/>
            <person name="Boston L."/>
            <person name="Carlson J."/>
            <person name="Cervantes K."/>
            <person name="Clermont K."/>
            <person name="Krom N."/>
            <person name="Kubenka K."/>
            <person name="Mamidi S."/>
            <person name="Mattison C."/>
            <person name="Monteros M."/>
            <person name="Pisani C."/>
            <person name="Plott C."/>
            <person name="Rajasekar S."/>
            <person name="Rhein H.S."/>
            <person name="Rohla C."/>
            <person name="Song M."/>
            <person name="Hilaire R.S."/>
            <person name="Shu S."/>
            <person name="Wells L."/>
            <person name="Wang X."/>
            <person name="Webber J."/>
            <person name="Heerema R.J."/>
            <person name="Klein P."/>
            <person name="Conner P."/>
            <person name="Grauke L."/>
            <person name="Grimwood J."/>
            <person name="Schmutz J."/>
            <person name="Randall J.J."/>
        </authorList>
    </citation>
    <scope>NUCLEOTIDE SEQUENCE</scope>
    <source>
        <tissue evidence="4">Leaf</tissue>
    </source>
</reference>
<feature type="domain" description="AAA+ ATPase" evidence="3">
    <location>
        <begin position="173"/>
        <end position="378"/>
    </location>
</feature>
<dbReference type="EMBL" id="CM031832">
    <property type="protein sequence ID" value="KAG6701554.1"/>
    <property type="molecule type" value="Genomic_DNA"/>
</dbReference>
<dbReference type="Pfam" id="PF23247">
    <property type="entry name" value="LRR_RPS2"/>
    <property type="match status" value="4"/>
</dbReference>
<gene>
    <name evidence="4" type="ORF">I3842_08G171100</name>
</gene>
<evidence type="ECO:0000313" key="5">
    <source>
        <dbReference type="Proteomes" id="UP000811246"/>
    </source>
</evidence>
<dbReference type="SMART" id="SM00382">
    <property type="entry name" value="AAA"/>
    <property type="match status" value="1"/>
</dbReference>
<dbReference type="InterPro" id="IPR002182">
    <property type="entry name" value="NB-ARC"/>
</dbReference>
<dbReference type="Proteomes" id="UP000811246">
    <property type="component" value="Chromosome 8"/>
</dbReference>
<comment type="caution">
    <text evidence="4">The sequence shown here is derived from an EMBL/GenBank/DDBJ whole genome shotgun (WGS) entry which is preliminary data.</text>
</comment>
<feature type="compositionally biased region" description="Acidic residues" evidence="2">
    <location>
        <begin position="2049"/>
        <end position="2103"/>
    </location>
</feature>
<name>A0A922EGR1_CARIL</name>
<protein>
    <recommendedName>
        <fullName evidence="3">AAA+ ATPase domain-containing protein</fullName>
    </recommendedName>
</protein>
<evidence type="ECO:0000313" key="4">
    <source>
        <dbReference type="EMBL" id="KAG6701553.1"/>
    </source>
</evidence>
<dbReference type="GO" id="GO:0043531">
    <property type="term" value="F:ADP binding"/>
    <property type="evidence" value="ECO:0007669"/>
    <property type="project" value="InterPro"/>
</dbReference>
<evidence type="ECO:0000256" key="2">
    <source>
        <dbReference type="SAM" id="MobiDB-lite"/>
    </source>
</evidence>
<sequence>MELVISIVAKIAEYMVAPVGQWLCYSCHYNSNMENLRNQEKNLRDFKKRVLHSIDVASRKGEEIEDDVKTWLTKVDDILHQLATKILGGGEAEAGTRSSNAACLNLKHRHQLSREAKKIMENIAELLKNGNFSKVGFRPAAQEMVNPINRDYMSLDSRISIMERIMEALGDANINRIGVWGSAGVGKSTLMKEIFQKAKEESLFHEVALANVTDTPDVIRIQGEIAEMLDLELDPDKIVTVRAGRLRARLEKDNEKKILVILDDIWEQLNLEEIGITPSERCKVLLTSRVRQVLASEMVTEKNSFKLDILGEQEAWKLFEKMSGDSIKDDHDLQNEAIKVAKACEGLPIALVTVSRALKNHKNLGIWKDALVQLTRPTPKHDTEIWSPVYSCIELSYNHLVGEEVKSLFLLCARQGYYISYRDLLRYGFGLRLFDRIYTLEEARNRLETLVNNLRDSCLLLQSPHSSEEFYMHDVVRHVATIIASNDHNMFVMRGDGGQKAWPDVDALKICEALSIHGGDHIHKYPNKIECPNLRYFHVRCKNRYLATPSSTSFQGMDKLEDIFFQGMDKLEVLSLTNIQLSSLLSLRNLQTLCLDECKLGDIHGIGELKNLVILSLARSDISNLPTEIGLLTRLQLLDLSSCYELKVIPPNVLSSLVNLEELYMRKITVQWEVEGPSNEGKNASLAELKKLSNLITLEIDIPDANNLPKDLFTEKLKRYKICIGGTWHLIFKEELAFSGMLKLKLNMSFQLDFGIKMLLKRTEYLHLDESNITKSVLYQLDREDFQQLKHLCIENNGNIKHIPELRTSVVAFPILETFVLKNMISLVEICQGNLPLESFKNLKVLKVDNCEKLIFIFSSSIARGLSLLEELNITGCNNMVAIFVKEEEDGIEDQGDMMLFGRLKTLVLEDLPKLVGFLSSKDSFMADCRETNSEGSHDLQLPLLHHDQVSLPSLQTLHMEGLPKIKHVWSCGQEPKTVFTGLEQLKILEITNCGVEEIVAVEGGGEVVAIRTFEFPRVSTLELRNLKRLKWFYKAVHVSKWPMLKKLKIERCEEVEIFASGVVSFEETIKERQSEMSIKQPLFLVDEVSFPSLQTLRMKGLPKIKYVWSCGQESKTVIRCLEQLQVLEIEDCGVEEIVAVERGGGGEAVAIRTLVFPQVTKLKFRNLPRLKWFYKGVHVSKWPMLKEMKIKRCEKVEIFASEVVSFEKAVKDQRQFEMSIKQPLFSVNEHSIPSLEILFISNMDSVEIIFGKLEGQNGKESQVLISPASGTEESGATTHFVSTGKLPLIYFKNLKVLEVENYQKLRFLFSSSIARGLSLLEKLKIKRCNNMGAIVVTEEKYGIEDGDVILFHQLQTLVLEDLPELVSFLSTKSSFMTDCGQIIAEGNHNLHMPLLHQVSFPSLQTLRMEGLPKIKYVWSCGQEPKTVIRCLEQLQVLEIEDCGVEEIVAVERGGGEVVAIRTLVFPQVTKLKFRNLPRLKWFYKRVHVSKWPMLKEMKIYSCEKVEVFASEVGSFEKIVEDQRQSEMSIKQSLFSVDEHSFPSLETLEFSNMDSLEIIFGKLEGQNGKEPQVLISPASGTEESGATTHFVSTLSFPSLKKLHIRWMRKLEIIWQDQVTATSFPNIQELDIHNCDKLLHVFQSKLHTTTTLIESLTILNISYCSSLETVFGNMEGQNGKELQVLIAPSSGTEDGIAGHIEFPILTQLSLFELPKLKWIFEGVHTNLESWPSLKKLSLVECGEQVNKMIWASKFASSSSSQENQLPTCIQQPMFVVEEGTFPNLEYLSFCFRERTKCPSRFSDFPDPSSLLTGLPNLLNLNVYDSVWEEIFPYELVDREIRLRILRLCRLCMLTHLWKEDNTQPCPLFHNLEYLHVLRCGKLRNIVPSSVSLRNLTRLEISDCHGLINLLTSSTAKTLVQLERMTVIDCKRITEIVAMEDGEANVAITFNKLRCLELRGLPNLTHFCSGHYSFGFPSLDEVIVRCCPEMKTFSHGVLSTPKLKGVSDDYSWFSKRNLYWEDDLNTTTRCLWEESNQYDTRLLFRERVENSEEDEDHPSEDEDHSENFEEDEDHPSEDEDHSENSEEDEDHPSEDEDHFETTEEW</sequence>
<proteinExistence type="predicted"/>
<dbReference type="InterPro" id="IPR057135">
    <property type="entry name" value="At4g27190-like_LRR"/>
</dbReference>
<evidence type="ECO:0000256" key="1">
    <source>
        <dbReference type="ARBA" id="ARBA00022821"/>
    </source>
</evidence>
<feature type="region of interest" description="Disordered" evidence="2">
    <location>
        <begin position="2047"/>
        <end position="2103"/>
    </location>
</feature>
<organism evidence="4 5">
    <name type="scientific">Carya illinoinensis</name>
    <name type="common">Pecan</name>
    <dbReference type="NCBI Taxonomy" id="32201"/>
    <lineage>
        <taxon>Eukaryota</taxon>
        <taxon>Viridiplantae</taxon>
        <taxon>Streptophyta</taxon>
        <taxon>Embryophyta</taxon>
        <taxon>Tracheophyta</taxon>
        <taxon>Spermatophyta</taxon>
        <taxon>Magnoliopsida</taxon>
        <taxon>eudicotyledons</taxon>
        <taxon>Gunneridae</taxon>
        <taxon>Pentapetalae</taxon>
        <taxon>rosids</taxon>
        <taxon>fabids</taxon>
        <taxon>Fagales</taxon>
        <taxon>Juglandaceae</taxon>
        <taxon>Carya</taxon>
    </lineage>
</organism>
<accession>A0A922EGR1</accession>
<dbReference type="PANTHER" id="PTHR33463:SF215">
    <property type="entry name" value="NB-ARC DOMAIN DISEASE RESISTANCE PROTEIN"/>
    <property type="match status" value="1"/>
</dbReference>
<dbReference type="InterPro" id="IPR050905">
    <property type="entry name" value="Plant_NBS-LRR"/>
</dbReference>
<dbReference type="InterPro" id="IPR003593">
    <property type="entry name" value="AAA+_ATPase"/>
</dbReference>